<proteinExistence type="predicted"/>
<dbReference type="AlphaFoldDB" id="A0AAN4Z791"/>
<name>A0AAN4Z791_9BILA</name>
<organism evidence="1 2">
    <name type="scientific">Pristionchus mayeri</name>
    <dbReference type="NCBI Taxonomy" id="1317129"/>
    <lineage>
        <taxon>Eukaryota</taxon>
        <taxon>Metazoa</taxon>
        <taxon>Ecdysozoa</taxon>
        <taxon>Nematoda</taxon>
        <taxon>Chromadorea</taxon>
        <taxon>Rhabditida</taxon>
        <taxon>Rhabditina</taxon>
        <taxon>Diplogasteromorpha</taxon>
        <taxon>Diplogasteroidea</taxon>
        <taxon>Neodiplogasteridae</taxon>
        <taxon>Pristionchus</taxon>
    </lineage>
</organism>
<dbReference type="EMBL" id="BTRK01000001">
    <property type="protein sequence ID" value="GMR31755.1"/>
    <property type="molecule type" value="Genomic_DNA"/>
</dbReference>
<reference evidence="2" key="1">
    <citation type="submission" date="2022-10" db="EMBL/GenBank/DDBJ databases">
        <title>Genome assembly of Pristionchus species.</title>
        <authorList>
            <person name="Yoshida K."/>
            <person name="Sommer R.J."/>
        </authorList>
    </citation>
    <scope>NUCLEOTIDE SEQUENCE [LARGE SCALE GENOMIC DNA]</scope>
    <source>
        <strain evidence="2">RS5460</strain>
    </source>
</reference>
<evidence type="ECO:0000313" key="1">
    <source>
        <dbReference type="EMBL" id="GMR31755.1"/>
    </source>
</evidence>
<comment type="caution">
    <text evidence="1">The sequence shown here is derived from an EMBL/GenBank/DDBJ whole genome shotgun (WGS) entry which is preliminary data.</text>
</comment>
<feature type="non-terminal residue" evidence="1">
    <location>
        <position position="147"/>
    </location>
</feature>
<evidence type="ECO:0000313" key="2">
    <source>
        <dbReference type="Proteomes" id="UP001328107"/>
    </source>
</evidence>
<accession>A0AAN4Z791</accession>
<gene>
    <name evidence="1" type="ORF">PMAYCL1PPCAC_01950</name>
</gene>
<feature type="non-terminal residue" evidence="1">
    <location>
        <position position="1"/>
    </location>
</feature>
<dbReference type="Proteomes" id="UP001328107">
    <property type="component" value="Unassembled WGS sequence"/>
</dbReference>
<keyword evidence="2" id="KW-1185">Reference proteome</keyword>
<protein>
    <submittedName>
        <fullName evidence="1">Uncharacterized protein</fullName>
    </submittedName>
</protein>
<sequence>NVDREVENELQVPYEKNAERDLIDGRTMLHLISISDEIRNWIDVTCNAQEIFEAFEMVCDSPLFNKLAIVIVDMSVANQLFQLVKEKDLFQVQEYVEEPELRKISDYNRGGLLRAWTLKGGEMAIIDMLKIDWEGRYLSEFARENFI</sequence>